<keyword evidence="1" id="KW-1133">Transmembrane helix</keyword>
<sequence length="649" mass="74363">MLWGNVRVAPRSCFTSFSLSLSLLRWVRPSLAVMCLWQLALLPFCIALRTFLFLFGTSVASIAHIERAENSSSTRNISIPGTTSPLFFRRSGKERQYMRYSVVRTRPSRGRRLRHCVLISFLALLLMMLSLSISFYNTRRSVDSLKMKLREDAAGNPLLREGAAQTAWRLLNTENGSLWGYVGGIDSLIEKRVDRAYWGPTMFRSNEGTVNESTVTNVVSERFRSLNMSEAEMKRRYIRHQLVKEVTGCDSLSVPFNPLHDSRCINFMTNSSNWLDVVPIGQNVDQRTIKFRLLFKPLRINASYSVEYPLETFVKVPQKYFVLEAASEVVAFNVDRLLLVNRVPPTGLGCLPLNTLRGSVNKYKHNTSTFKKFLQDSKAENYEQWIEKDLFHFLRRAKHHLRKNGNNQTCVLVSIQLKIADVVHFLETPMRIPYRVFSDTWFDYFDLRANVGELEDGLPTFAHERHYPGVLHLAALAMFDYVIGNMDRSPFKNNFVVGGVANQLVSDNTTLLHPNHPTFVYLDHGSSFRLRRPERNPIAKSHIGFENGKEDTFCLFRGPLLRRIQELTGPSGEVTHGNKTKKEAYGAAHNHRSTETLFTHMLRERVPPEAYSVIDSSNLDLVVVRMKELLAMAGRCLSDERIRRTVLFP</sequence>
<dbReference type="OrthoDB" id="242595at2759"/>
<name>C9ZS63_TRYB9</name>
<reference evidence="3" key="1">
    <citation type="journal article" date="2010" name="PLoS Negl. Trop. Dis.">
        <title>The genome sequence of Trypanosoma brucei gambiense, causative agent of chronic human african trypanosomiasis.</title>
        <authorList>
            <person name="Jackson A.P."/>
            <person name="Sanders M."/>
            <person name="Berry A."/>
            <person name="McQuillan J."/>
            <person name="Aslett M.A."/>
            <person name="Quail M.A."/>
            <person name="Chukualim B."/>
            <person name="Capewell P."/>
            <person name="MacLeod A."/>
            <person name="Melville S.E."/>
            <person name="Gibson W."/>
            <person name="Barry J.D."/>
            <person name="Berriman M."/>
            <person name="Hertz-Fowler C."/>
        </authorList>
    </citation>
    <scope>NUCLEOTIDE SEQUENCE [LARGE SCALE GENOMIC DNA]</scope>
    <source>
        <strain evidence="3">MHOM/CI/86/DAL972</strain>
    </source>
</reference>
<proteinExistence type="predicted"/>
<evidence type="ECO:0000313" key="3">
    <source>
        <dbReference type="Proteomes" id="UP000002316"/>
    </source>
</evidence>
<dbReference type="VEuPathDB" id="TriTrypDB:Tbg972.7.1710"/>
<feature type="transmembrane region" description="Helical" evidence="1">
    <location>
        <begin position="39"/>
        <end position="65"/>
    </location>
</feature>
<accession>C9ZS63</accession>
<dbReference type="GeneID" id="23862309"/>
<feature type="transmembrane region" description="Helical" evidence="1">
    <location>
        <begin position="116"/>
        <end position="136"/>
    </location>
</feature>
<keyword evidence="1" id="KW-0472">Membrane</keyword>
<dbReference type="EMBL" id="FN554970">
    <property type="protein sequence ID" value="CBH12199.1"/>
    <property type="molecule type" value="Genomic_DNA"/>
</dbReference>
<dbReference type="Proteomes" id="UP000002316">
    <property type="component" value="Chromosome 7"/>
</dbReference>
<keyword evidence="1" id="KW-0812">Transmembrane</keyword>
<protein>
    <submittedName>
        <fullName evidence="2">Uncharacterized protein</fullName>
    </submittedName>
</protein>
<dbReference type="RefSeq" id="XP_011774482.1">
    <property type="nucleotide sequence ID" value="XM_011776180.1"/>
</dbReference>
<organism evidence="2 3">
    <name type="scientific">Trypanosoma brucei gambiense (strain MHOM/CI/86/DAL972)</name>
    <dbReference type="NCBI Taxonomy" id="679716"/>
    <lineage>
        <taxon>Eukaryota</taxon>
        <taxon>Discoba</taxon>
        <taxon>Euglenozoa</taxon>
        <taxon>Kinetoplastea</taxon>
        <taxon>Metakinetoplastina</taxon>
        <taxon>Trypanosomatida</taxon>
        <taxon>Trypanosomatidae</taxon>
        <taxon>Trypanosoma</taxon>
    </lineage>
</organism>
<dbReference type="KEGG" id="tbg:TbgDal_VII1710"/>
<gene>
    <name evidence="2" type="ORF">TbgDal_VII1710</name>
</gene>
<dbReference type="AlphaFoldDB" id="C9ZS63"/>
<evidence type="ECO:0000256" key="1">
    <source>
        <dbReference type="SAM" id="Phobius"/>
    </source>
</evidence>
<evidence type="ECO:0000313" key="2">
    <source>
        <dbReference type="EMBL" id="CBH12199.1"/>
    </source>
</evidence>